<keyword evidence="14" id="KW-1185">Reference proteome</keyword>
<organism evidence="13 14">
    <name type="scientific">Anopheles epiroticus</name>
    <dbReference type="NCBI Taxonomy" id="199890"/>
    <lineage>
        <taxon>Eukaryota</taxon>
        <taxon>Metazoa</taxon>
        <taxon>Ecdysozoa</taxon>
        <taxon>Arthropoda</taxon>
        <taxon>Hexapoda</taxon>
        <taxon>Insecta</taxon>
        <taxon>Pterygota</taxon>
        <taxon>Neoptera</taxon>
        <taxon>Endopterygota</taxon>
        <taxon>Diptera</taxon>
        <taxon>Nematocera</taxon>
        <taxon>Culicoidea</taxon>
        <taxon>Culicidae</taxon>
        <taxon>Anophelinae</taxon>
        <taxon>Anopheles</taxon>
    </lineage>
</organism>
<dbReference type="PANTHER" id="PTHR43895:SF32">
    <property type="entry name" value="SERINE_THREONINE-PROTEIN KINASE CHK1"/>
    <property type="match status" value="1"/>
</dbReference>
<evidence type="ECO:0000256" key="2">
    <source>
        <dbReference type="ARBA" id="ARBA00012513"/>
    </source>
</evidence>
<dbReference type="InterPro" id="IPR017441">
    <property type="entry name" value="Protein_kinase_ATP_BS"/>
</dbReference>
<dbReference type="EC" id="2.7.11.1" evidence="2"/>
<dbReference type="PROSITE" id="PS50011">
    <property type="entry name" value="PROTEIN_KINASE_DOM"/>
    <property type="match status" value="1"/>
</dbReference>
<dbReference type="PANTHER" id="PTHR43895">
    <property type="entry name" value="CALCIUM/CALMODULIN-DEPENDENT PROTEIN KINASE KINASE-RELATED"/>
    <property type="match status" value="1"/>
</dbReference>
<feature type="binding site" evidence="10">
    <location>
        <position position="185"/>
    </location>
    <ligand>
        <name>ATP</name>
        <dbReference type="ChEBI" id="CHEBI:30616"/>
    </ligand>
</feature>
<dbReference type="GO" id="GO:0005524">
    <property type="term" value="F:ATP binding"/>
    <property type="evidence" value="ECO:0007669"/>
    <property type="project" value="UniProtKB-UniRule"/>
</dbReference>
<evidence type="ECO:0000256" key="1">
    <source>
        <dbReference type="ARBA" id="ARBA00011738"/>
    </source>
</evidence>
<dbReference type="Pfam" id="PF00069">
    <property type="entry name" value="Pkinase"/>
    <property type="match status" value="1"/>
</dbReference>
<dbReference type="SUPFAM" id="SSF56112">
    <property type="entry name" value="Protein kinase-like (PK-like)"/>
    <property type="match status" value="1"/>
</dbReference>
<dbReference type="EnsemblMetazoa" id="AEPI003278-RA">
    <property type="protein sequence ID" value="AEPI003278-PA"/>
    <property type="gene ID" value="AEPI003278"/>
</dbReference>
<evidence type="ECO:0000256" key="7">
    <source>
        <dbReference type="ARBA" id="ARBA00022840"/>
    </source>
</evidence>
<evidence type="ECO:0000256" key="5">
    <source>
        <dbReference type="ARBA" id="ARBA00022741"/>
    </source>
</evidence>
<dbReference type="FunFam" id="3.30.200.20:FF:000042">
    <property type="entry name" value="Aurora kinase A"/>
    <property type="match status" value="1"/>
</dbReference>
<dbReference type="Gene3D" id="1.10.510.10">
    <property type="entry name" value="Transferase(Phosphotransferase) domain 1"/>
    <property type="match status" value="1"/>
</dbReference>
<comment type="catalytic activity">
    <reaction evidence="9">
        <text>L-seryl-[protein] + ATP = O-phospho-L-seryl-[protein] + ADP + H(+)</text>
        <dbReference type="Rhea" id="RHEA:17989"/>
        <dbReference type="Rhea" id="RHEA-COMP:9863"/>
        <dbReference type="Rhea" id="RHEA-COMP:11604"/>
        <dbReference type="ChEBI" id="CHEBI:15378"/>
        <dbReference type="ChEBI" id="CHEBI:29999"/>
        <dbReference type="ChEBI" id="CHEBI:30616"/>
        <dbReference type="ChEBI" id="CHEBI:83421"/>
        <dbReference type="ChEBI" id="CHEBI:456216"/>
        <dbReference type="EC" id="2.7.11.1"/>
    </reaction>
</comment>
<dbReference type="GO" id="GO:0007165">
    <property type="term" value="P:signal transduction"/>
    <property type="evidence" value="ECO:0007669"/>
    <property type="project" value="TreeGrafter"/>
</dbReference>
<dbReference type="InterPro" id="IPR000253">
    <property type="entry name" value="FHA_dom"/>
</dbReference>
<evidence type="ECO:0000313" key="13">
    <source>
        <dbReference type="EnsemblMetazoa" id="AEPI003278-PA"/>
    </source>
</evidence>
<evidence type="ECO:0000256" key="6">
    <source>
        <dbReference type="ARBA" id="ARBA00022777"/>
    </source>
</evidence>
<dbReference type="STRING" id="199890.A0A182P8M5"/>
<dbReference type="PROSITE" id="PS00107">
    <property type="entry name" value="PROTEIN_KINASE_ATP"/>
    <property type="match status" value="1"/>
</dbReference>
<dbReference type="AlphaFoldDB" id="A0A182P8M5"/>
<keyword evidence="3" id="KW-0723">Serine/threonine-protein kinase</keyword>
<comment type="subunit">
    <text evidence="1">Homodimer.</text>
</comment>
<evidence type="ECO:0000313" key="14">
    <source>
        <dbReference type="Proteomes" id="UP000075885"/>
    </source>
</evidence>
<keyword evidence="5 10" id="KW-0547">Nucleotide-binding</keyword>
<name>A0A182P8M5_9DIPT</name>
<evidence type="ECO:0000256" key="10">
    <source>
        <dbReference type="PROSITE-ProRule" id="PRU10141"/>
    </source>
</evidence>
<protein>
    <recommendedName>
        <fullName evidence="2">non-specific serine/threonine protein kinase</fullName>
        <ecNumber evidence="2">2.7.11.1</ecNumber>
    </recommendedName>
</protein>
<dbReference type="Gene3D" id="2.60.200.20">
    <property type="match status" value="1"/>
</dbReference>
<accession>A0A182P8M5</accession>
<proteinExistence type="predicted"/>
<feature type="domain" description="Protein kinase" evidence="12">
    <location>
        <begin position="152"/>
        <end position="295"/>
    </location>
</feature>
<keyword evidence="4" id="KW-0808">Transferase</keyword>
<reference evidence="13" key="2">
    <citation type="submission" date="2020-05" db="UniProtKB">
        <authorList>
            <consortium name="EnsemblMetazoa"/>
        </authorList>
    </citation>
    <scope>IDENTIFICATION</scope>
    <source>
        <strain evidence="13">Epiroticus2</strain>
    </source>
</reference>
<evidence type="ECO:0000256" key="8">
    <source>
        <dbReference type="ARBA" id="ARBA00047899"/>
    </source>
</evidence>
<evidence type="ECO:0000259" key="12">
    <source>
        <dbReference type="PROSITE" id="PS50011"/>
    </source>
</evidence>
<evidence type="ECO:0000256" key="3">
    <source>
        <dbReference type="ARBA" id="ARBA00022527"/>
    </source>
</evidence>
<keyword evidence="6" id="KW-0418">Kinase</keyword>
<evidence type="ECO:0000259" key="11">
    <source>
        <dbReference type="PROSITE" id="PS50006"/>
    </source>
</evidence>
<dbReference type="InterPro" id="IPR011009">
    <property type="entry name" value="Kinase-like_dom_sf"/>
</dbReference>
<reference evidence="14" key="1">
    <citation type="submission" date="2013-03" db="EMBL/GenBank/DDBJ databases">
        <title>The Genome Sequence of Anopheles epiroticus epiroticus2.</title>
        <authorList>
            <consortium name="The Broad Institute Genomics Platform"/>
            <person name="Neafsey D.E."/>
            <person name="Howell P."/>
            <person name="Walker B."/>
            <person name="Young S.K."/>
            <person name="Zeng Q."/>
            <person name="Gargeya S."/>
            <person name="Fitzgerald M."/>
            <person name="Haas B."/>
            <person name="Abouelleil A."/>
            <person name="Allen A.W."/>
            <person name="Alvarado L."/>
            <person name="Arachchi H.M."/>
            <person name="Berlin A.M."/>
            <person name="Chapman S.B."/>
            <person name="Gainer-Dewar J."/>
            <person name="Goldberg J."/>
            <person name="Griggs A."/>
            <person name="Gujja S."/>
            <person name="Hansen M."/>
            <person name="Howarth C."/>
            <person name="Imamovic A."/>
            <person name="Ireland A."/>
            <person name="Larimer J."/>
            <person name="McCowan C."/>
            <person name="Murphy C."/>
            <person name="Pearson M."/>
            <person name="Poon T.W."/>
            <person name="Priest M."/>
            <person name="Roberts A."/>
            <person name="Saif S."/>
            <person name="Shea T."/>
            <person name="Sisk P."/>
            <person name="Sykes S."/>
            <person name="Wortman J."/>
            <person name="Nusbaum C."/>
            <person name="Birren B."/>
        </authorList>
    </citation>
    <scope>NUCLEOTIDE SEQUENCE [LARGE SCALE GENOMIC DNA]</scope>
    <source>
        <strain evidence="14">Epiroticus2</strain>
    </source>
</reference>
<dbReference type="VEuPathDB" id="VectorBase:AEPI003278"/>
<dbReference type="Proteomes" id="UP000075885">
    <property type="component" value="Unassembled WGS sequence"/>
</dbReference>
<dbReference type="InterPro" id="IPR000719">
    <property type="entry name" value="Prot_kinase_dom"/>
</dbReference>
<dbReference type="InterPro" id="IPR008984">
    <property type="entry name" value="SMAD_FHA_dom_sf"/>
</dbReference>
<dbReference type="Pfam" id="PF00498">
    <property type="entry name" value="FHA"/>
    <property type="match status" value="1"/>
</dbReference>
<dbReference type="PROSITE" id="PS50006">
    <property type="entry name" value="FHA_DOMAIN"/>
    <property type="match status" value="1"/>
</dbReference>
<dbReference type="SMART" id="SM00240">
    <property type="entry name" value="FHA"/>
    <property type="match status" value="1"/>
</dbReference>
<sequence length="295" mass="33581">MEEICTQPLDSQTIPIDQLINESAPSYGQLVGNGYNFGTIELCSEKFSVGRDQKCDLVVSEELLPHSSRILISNFHFTLERDVKDCYSPTYIIDSSTNGTFVNGILIGRNNRAILLPGFIISIAAFRNLFVYKQPNYSLPPEVESPGLIKQYHIGRVIGSGSFGTVHLLHHVSSCVPYALKIVRKQPYKMKLRGSSSLFNETEIMKKLNHPCVIRMFDFINDPSSISIVLEYMQGGDLLTRIMDNSYLPEQTAKFYFYQLCHAIHYLHSREMLLENEWFNHSDVVQLARSLMKLS</sequence>
<evidence type="ECO:0000256" key="4">
    <source>
        <dbReference type="ARBA" id="ARBA00022679"/>
    </source>
</evidence>
<feature type="domain" description="FHA" evidence="11">
    <location>
        <begin position="47"/>
        <end position="107"/>
    </location>
</feature>
<dbReference type="SUPFAM" id="SSF49879">
    <property type="entry name" value="SMAD/FHA domain"/>
    <property type="match status" value="1"/>
</dbReference>
<evidence type="ECO:0000256" key="9">
    <source>
        <dbReference type="ARBA" id="ARBA00048679"/>
    </source>
</evidence>
<keyword evidence="7 10" id="KW-0067">ATP-binding</keyword>
<dbReference type="GO" id="GO:0004674">
    <property type="term" value="F:protein serine/threonine kinase activity"/>
    <property type="evidence" value="ECO:0007669"/>
    <property type="project" value="UniProtKB-KW"/>
</dbReference>
<comment type="catalytic activity">
    <reaction evidence="8">
        <text>L-threonyl-[protein] + ATP = O-phospho-L-threonyl-[protein] + ADP + H(+)</text>
        <dbReference type="Rhea" id="RHEA:46608"/>
        <dbReference type="Rhea" id="RHEA-COMP:11060"/>
        <dbReference type="Rhea" id="RHEA-COMP:11605"/>
        <dbReference type="ChEBI" id="CHEBI:15378"/>
        <dbReference type="ChEBI" id="CHEBI:30013"/>
        <dbReference type="ChEBI" id="CHEBI:30616"/>
        <dbReference type="ChEBI" id="CHEBI:61977"/>
        <dbReference type="ChEBI" id="CHEBI:456216"/>
        <dbReference type="EC" id="2.7.11.1"/>
    </reaction>
</comment>